<dbReference type="AlphaFoldDB" id="A0AA37BY96"/>
<organism evidence="1 2">
    <name type="scientific">Streptomyces albidoflavus</name>
    <dbReference type="NCBI Taxonomy" id="1886"/>
    <lineage>
        <taxon>Bacteria</taxon>
        <taxon>Bacillati</taxon>
        <taxon>Actinomycetota</taxon>
        <taxon>Actinomycetes</taxon>
        <taxon>Kitasatosporales</taxon>
        <taxon>Streptomycetaceae</taxon>
        <taxon>Streptomyces</taxon>
        <taxon>Streptomyces albidoflavus group</taxon>
    </lineage>
</organism>
<name>A0AA37BY96_9ACTN</name>
<comment type="caution">
    <text evidence="1">The sequence shown here is derived from an EMBL/GenBank/DDBJ whole genome shotgun (WGS) entry which is preliminary data.</text>
</comment>
<proteinExistence type="predicted"/>
<evidence type="ECO:0000313" key="1">
    <source>
        <dbReference type="EMBL" id="GHI46456.1"/>
    </source>
</evidence>
<dbReference type="SUPFAM" id="SSF51182">
    <property type="entry name" value="RmlC-like cupins"/>
    <property type="match status" value="1"/>
</dbReference>
<dbReference type="EMBL" id="BNDZ01000005">
    <property type="protein sequence ID" value="GHI46456.1"/>
    <property type="molecule type" value="Genomic_DNA"/>
</dbReference>
<accession>A0AA37BY96</accession>
<dbReference type="InterPro" id="IPR011051">
    <property type="entry name" value="RmlC_Cupin_sf"/>
</dbReference>
<dbReference type="Gene3D" id="2.60.120.10">
    <property type="entry name" value="Jelly Rolls"/>
    <property type="match status" value="1"/>
</dbReference>
<evidence type="ECO:0000313" key="2">
    <source>
        <dbReference type="Proteomes" id="UP001051844"/>
    </source>
</evidence>
<protein>
    <recommendedName>
        <fullName evidence="3">Cupin domain-containing protein</fullName>
    </recommendedName>
</protein>
<dbReference type="InterPro" id="IPR014710">
    <property type="entry name" value="RmlC-like_jellyroll"/>
</dbReference>
<gene>
    <name evidence="1" type="ORF">ScoT_26300</name>
</gene>
<sequence length="179" mass="19005">MASPRRCGRLGAMTETTGARPHLLALLRERLAAAGDEERGALWRLAEDGRELDANLVRLAPGAVVGEHRESVLDVLLVVVAGSGRVEPEGLALEESAVLWLPRGSHRSFTAGPHGLAYLTVHRRRPGLTVGSAPPGTVRPAEPAGGEPPCFMDRVCPGCGRVSEDPAPVYCSRCGEEYP</sequence>
<reference evidence="1" key="1">
    <citation type="submission" date="2022-09" db="EMBL/GenBank/DDBJ databases">
        <title>Whole genome shotgun sequence of Streptomyces albidoflavus NBRC 12854.</title>
        <authorList>
            <person name="Komaki H."/>
            <person name="Tamura T."/>
        </authorList>
    </citation>
    <scope>NUCLEOTIDE SEQUENCE</scope>
    <source>
        <strain evidence="1">NBRC 12854</strain>
    </source>
</reference>
<dbReference type="Proteomes" id="UP001051844">
    <property type="component" value="Unassembled WGS sequence"/>
</dbReference>
<evidence type="ECO:0008006" key="3">
    <source>
        <dbReference type="Google" id="ProtNLM"/>
    </source>
</evidence>